<dbReference type="Proteomes" id="UP001168098">
    <property type="component" value="Unassembled WGS sequence"/>
</dbReference>
<keyword evidence="4" id="KW-1185">Reference proteome</keyword>
<name>A0AA38ZZD3_VITRO</name>
<dbReference type="EMBL" id="JARBHA010000006">
    <property type="protein sequence ID" value="KAJ9698106.1"/>
    <property type="molecule type" value="Genomic_DNA"/>
</dbReference>
<sequence length="400" mass="46488">MASHSILTVDRSKKRKRSWRPWSDLPEDLLRPVVERLSAVDRIRFRAVCKDWLVSPIHNDIPKLPWILYYCFSPLHTICSFFEPCRKLPYIEEEKREWGDERGWITAGSLLCCAIACASRCGWVLFSERTRRLIDSTLYLVYQHYVYHPIAKDIISLPGLELRQHNHLLESMATFSSNPTSPDCVFVAPTVCDWGPYFFISTYSIGDTKWKTHNAHPHPYFFTLHAMAYMEGSVYCYNLNKGLSSFHIATQEWKLLSNESPSNNYWEFFKMKFYFVAYSGHLHLVFLGRSRVDEVPLCNIFRYNWLDGAWKKMESLDGGAMFLGKPSFGISAEEQTKMVANRVYYLCPHTSTPKFLVYGSAATGDKSEFSGNEIYCESWPMSWSQSRSCIWMEPPPSFQC</sequence>
<dbReference type="PANTHER" id="PTHR33110">
    <property type="entry name" value="F-BOX/KELCH-REPEAT PROTEIN-RELATED"/>
    <property type="match status" value="1"/>
</dbReference>
<protein>
    <recommendedName>
        <fullName evidence="5">F-box domain-containing protein</fullName>
    </recommendedName>
</protein>
<evidence type="ECO:0000313" key="4">
    <source>
        <dbReference type="Proteomes" id="UP001168098"/>
    </source>
</evidence>
<evidence type="ECO:0000313" key="3">
    <source>
        <dbReference type="EMBL" id="KAJ9698106.1"/>
    </source>
</evidence>
<feature type="domain" description="F-box" evidence="1">
    <location>
        <begin position="22"/>
        <end position="52"/>
    </location>
</feature>
<evidence type="ECO:0000259" key="2">
    <source>
        <dbReference type="Pfam" id="PF03478"/>
    </source>
</evidence>
<evidence type="ECO:0000259" key="1">
    <source>
        <dbReference type="Pfam" id="PF00646"/>
    </source>
</evidence>
<dbReference type="SUPFAM" id="SSF117281">
    <property type="entry name" value="Kelch motif"/>
    <property type="match status" value="1"/>
</dbReference>
<dbReference type="Gene3D" id="1.20.1280.50">
    <property type="match status" value="1"/>
</dbReference>
<dbReference type="InterPro" id="IPR036047">
    <property type="entry name" value="F-box-like_dom_sf"/>
</dbReference>
<dbReference type="InterPro" id="IPR005174">
    <property type="entry name" value="KIB1-4_b-propeller"/>
</dbReference>
<organism evidence="3 4">
    <name type="scientific">Vitis rotundifolia</name>
    <name type="common">Muscadine grape</name>
    <dbReference type="NCBI Taxonomy" id="103349"/>
    <lineage>
        <taxon>Eukaryota</taxon>
        <taxon>Viridiplantae</taxon>
        <taxon>Streptophyta</taxon>
        <taxon>Embryophyta</taxon>
        <taxon>Tracheophyta</taxon>
        <taxon>Spermatophyta</taxon>
        <taxon>Magnoliopsida</taxon>
        <taxon>eudicotyledons</taxon>
        <taxon>Gunneridae</taxon>
        <taxon>Pentapetalae</taxon>
        <taxon>rosids</taxon>
        <taxon>Vitales</taxon>
        <taxon>Vitaceae</taxon>
        <taxon>Viteae</taxon>
        <taxon>Vitis</taxon>
    </lineage>
</organism>
<dbReference type="Pfam" id="PF03478">
    <property type="entry name" value="Beta-prop_KIB1-4"/>
    <property type="match status" value="1"/>
</dbReference>
<dbReference type="AlphaFoldDB" id="A0AA38ZZD3"/>
<dbReference type="Pfam" id="PF00646">
    <property type="entry name" value="F-box"/>
    <property type="match status" value="1"/>
</dbReference>
<gene>
    <name evidence="3" type="ORF">PVL29_007282</name>
</gene>
<dbReference type="InterPro" id="IPR001810">
    <property type="entry name" value="F-box_dom"/>
</dbReference>
<dbReference type="InterPro" id="IPR015915">
    <property type="entry name" value="Kelch-typ_b-propeller"/>
</dbReference>
<feature type="domain" description="KIB1-4 beta-propeller" evidence="2">
    <location>
        <begin position="117"/>
        <end position="346"/>
    </location>
</feature>
<dbReference type="SUPFAM" id="SSF81383">
    <property type="entry name" value="F-box domain"/>
    <property type="match status" value="1"/>
</dbReference>
<dbReference type="PANTHER" id="PTHR33110:SF71">
    <property type="entry name" value="F-BOX_KELCH-REPEAT PROTEIN"/>
    <property type="match status" value="1"/>
</dbReference>
<evidence type="ECO:0008006" key="5">
    <source>
        <dbReference type="Google" id="ProtNLM"/>
    </source>
</evidence>
<reference evidence="3 4" key="1">
    <citation type="journal article" date="2023" name="BMC Biotechnol.">
        <title>Vitis rotundifolia cv Carlos genome sequencing.</title>
        <authorList>
            <person name="Huff M."/>
            <person name="Hulse-Kemp A."/>
            <person name="Scheffler B."/>
            <person name="Youngblood R."/>
            <person name="Simpson S."/>
            <person name="Babiker E."/>
            <person name="Staton M."/>
        </authorList>
    </citation>
    <scope>NUCLEOTIDE SEQUENCE [LARGE SCALE GENOMIC DNA]</scope>
    <source>
        <tissue evidence="3">Leaf</tissue>
    </source>
</reference>
<accession>A0AA38ZZD3</accession>
<proteinExistence type="predicted"/>
<comment type="caution">
    <text evidence="3">The sequence shown here is derived from an EMBL/GenBank/DDBJ whole genome shotgun (WGS) entry which is preliminary data.</text>
</comment>